<organism evidence="4 5">
    <name type="scientific">Polysphondylium violaceum</name>
    <dbReference type="NCBI Taxonomy" id="133409"/>
    <lineage>
        <taxon>Eukaryota</taxon>
        <taxon>Amoebozoa</taxon>
        <taxon>Evosea</taxon>
        <taxon>Eumycetozoa</taxon>
        <taxon>Dictyostelia</taxon>
        <taxon>Dictyosteliales</taxon>
        <taxon>Dictyosteliaceae</taxon>
        <taxon>Polysphondylium</taxon>
    </lineage>
</organism>
<feature type="repeat" description="WD" evidence="3">
    <location>
        <begin position="367"/>
        <end position="403"/>
    </location>
</feature>
<dbReference type="PROSITE" id="PS50896">
    <property type="entry name" value="LISH"/>
    <property type="match status" value="1"/>
</dbReference>
<dbReference type="Proteomes" id="UP000695562">
    <property type="component" value="Unassembled WGS sequence"/>
</dbReference>
<dbReference type="Gene3D" id="2.130.10.10">
    <property type="entry name" value="YVTN repeat-like/Quinoprotein amine dehydrogenase"/>
    <property type="match status" value="2"/>
</dbReference>
<dbReference type="PANTHER" id="PTHR19848:SF8">
    <property type="entry name" value="F-BOX AND WD REPEAT DOMAIN CONTAINING 7"/>
    <property type="match status" value="1"/>
</dbReference>
<keyword evidence="2" id="KW-0677">Repeat</keyword>
<sequence>MFTSEIDPELELTTLIFQWLSERGYSQTLERLEAESAITYNPELVQFGSQLESVYNEHKHIQMSMKLAEEEVEDMTDAELNELGDSRFPQHLLDTLDKVHTSNILCMRFSPFDDSHIVVTGSTDKTIKVTNYLTKEVLYTFIGVSDAPMISLDFNPVNPELLLASSVDGSCSILRVPKDGVNCECIETYRQHKKYVVRARWSPDGQSFATCSYDKSIAHYKKDDQGKYSLVKVWDFPNTIESLIYTPDSKYIVAGVRESNYLHYLNVDDFTITRYNMNINGDDHVSFSAMEFSVTDKYLLVSTDRNRLILFKLHSDKQMRNFYGASNDQYTTTRNKIDPSGKYVYSTSQDHYLFVWEIATQKVVAKLDHHKLSVRDLDFSPNRDLLASCGFDKKVCLWSISKE</sequence>
<dbReference type="InterPro" id="IPR006594">
    <property type="entry name" value="LisH"/>
</dbReference>
<evidence type="ECO:0000313" key="5">
    <source>
        <dbReference type="Proteomes" id="UP000695562"/>
    </source>
</evidence>
<evidence type="ECO:0000256" key="2">
    <source>
        <dbReference type="ARBA" id="ARBA00022737"/>
    </source>
</evidence>
<dbReference type="PROSITE" id="PS50294">
    <property type="entry name" value="WD_REPEATS_REGION"/>
    <property type="match status" value="1"/>
</dbReference>
<dbReference type="InterPro" id="IPR036322">
    <property type="entry name" value="WD40_repeat_dom_sf"/>
</dbReference>
<dbReference type="OrthoDB" id="1932312at2759"/>
<evidence type="ECO:0000256" key="3">
    <source>
        <dbReference type="PROSITE-ProRule" id="PRU00221"/>
    </source>
</evidence>
<dbReference type="SUPFAM" id="SSF50978">
    <property type="entry name" value="WD40 repeat-like"/>
    <property type="match status" value="1"/>
</dbReference>
<accession>A0A8J4PSX6</accession>
<protein>
    <recommendedName>
        <fullName evidence="6">WD40 repeat-containing protein</fullName>
    </recommendedName>
</protein>
<gene>
    <name evidence="4" type="ORF">CYY_005497</name>
</gene>
<dbReference type="Pfam" id="PF00400">
    <property type="entry name" value="WD40"/>
    <property type="match status" value="3"/>
</dbReference>
<evidence type="ECO:0000256" key="1">
    <source>
        <dbReference type="ARBA" id="ARBA00022574"/>
    </source>
</evidence>
<dbReference type="AlphaFoldDB" id="A0A8J4PSX6"/>
<dbReference type="EMBL" id="AJWJ01000221">
    <property type="protein sequence ID" value="KAF2073180.1"/>
    <property type="molecule type" value="Genomic_DNA"/>
</dbReference>
<evidence type="ECO:0000313" key="4">
    <source>
        <dbReference type="EMBL" id="KAF2073180.1"/>
    </source>
</evidence>
<comment type="caution">
    <text evidence="4">The sequence shown here is derived from an EMBL/GenBank/DDBJ whole genome shotgun (WGS) entry which is preliminary data.</text>
</comment>
<keyword evidence="5" id="KW-1185">Reference proteome</keyword>
<keyword evidence="1 3" id="KW-0853">WD repeat</keyword>
<name>A0A8J4PSX6_9MYCE</name>
<dbReference type="InterPro" id="IPR001680">
    <property type="entry name" value="WD40_rpt"/>
</dbReference>
<reference evidence="4" key="1">
    <citation type="submission" date="2020-01" db="EMBL/GenBank/DDBJ databases">
        <title>Development of genomics and gene disruption for Polysphondylium violaceum indicates a role for the polyketide synthase stlB in stalk morphogenesis.</title>
        <authorList>
            <person name="Narita B."/>
            <person name="Kawabe Y."/>
            <person name="Kin K."/>
            <person name="Saito T."/>
            <person name="Gibbs R."/>
            <person name="Kuspa A."/>
            <person name="Muzny D."/>
            <person name="Queller D."/>
            <person name="Richards S."/>
            <person name="Strassman J."/>
            <person name="Sucgang R."/>
            <person name="Worley K."/>
            <person name="Schaap P."/>
        </authorList>
    </citation>
    <scope>NUCLEOTIDE SEQUENCE</scope>
    <source>
        <strain evidence="4">QSvi11</strain>
    </source>
</reference>
<dbReference type="PANTHER" id="PTHR19848">
    <property type="entry name" value="WD40 REPEAT PROTEIN"/>
    <property type="match status" value="1"/>
</dbReference>
<evidence type="ECO:0008006" key="6">
    <source>
        <dbReference type="Google" id="ProtNLM"/>
    </source>
</evidence>
<dbReference type="InterPro" id="IPR015943">
    <property type="entry name" value="WD40/YVTN_repeat-like_dom_sf"/>
</dbReference>
<dbReference type="PROSITE" id="PS50082">
    <property type="entry name" value="WD_REPEATS_2"/>
    <property type="match status" value="1"/>
</dbReference>
<proteinExistence type="predicted"/>
<dbReference type="SMART" id="SM00320">
    <property type="entry name" value="WD40"/>
    <property type="match status" value="5"/>
</dbReference>